<proteinExistence type="predicted"/>
<keyword evidence="3" id="KW-1185">Reference proteome</keyword>
<gene>
    <name evidence="2" type="ORF">BJ878DRAFT_415023</name>
</gene>
<dbReference type="PROSITE" id="PS50144">
    <property type="entry name" value="MATH"/>
    <property type="match status" value="1"/>
</dbReference>
<dbReference type="InterPro" id="IPR002083">
    <property type="entry name" value="MATH/TRAF_dom"/>
</dbReference>
<accession>A0A9P7Z8M1</accession>
<organism evidence="2 3">
    <name type="scientific">Calycina marina</name>
    <dbReference type="NCBI Taxonomy" id="1763456"/>
    <lineage>
        <taxon>Eukaryota</taxon>
        <taxon>Fungi</taxon>
        <taxon>Dikarya</taxon>
        <taxon>Ascomycota</taxon>
        <taxon>Pezizomycotina</taxon>
        <taxon>Leotiomycetes</taxon>
        <taxon>Helotiales</taxon>
        <taxon>Pezizellaceae</taxon>
        <taxon>Calycina</taxon>
    </lineage>
</organism>
<protein>
    <recommendedName>
        <fullName evidence="1">MATH domain-containing protein</fullName>
    </recommendedName>
</protein>
<sequence length="137" mass="15898">ELIAQILVDVPKYSLLSCRPVSHSFSDRAFPNLFSYISQWLDHNFSYEDVVTIAQNACERPAVMWSPWATGLDGPVEDTRLHIMWKVLKKHDIPVKDAQVILTVDNFAEMSEMEDITSRRFRTAQNRYLLHRAYLNG</sequence>
<dbReference type="Proteomes" id="UP000887226">
    <property type="component" value="Unassembled WGS sequence"/>
</dbReference>
<dbReference type="EMBL" id="MU253774">
    <property type="protein sequence ID" value="KAG9247375.1"/>
    <property type="molecule type" value="Genomic_DNA"/>
</dbReference>
<feature type="non-terminal residue" evidence="2">
    <location>
        <position position="1"/>
    </location>
</feature>
<evidence type="ECO:0000313" key="3">
    <source>
        <dbReference type="Proteomes" id="UP000887226"/>
    </source>
</evidence>
<comment type="caution">
    <text evidence="2">The sequence shown here is derived from an EMBL/GenBank/DDBJ whole genome shotgun (WGS) entry which is preliminary data.</text>
</comment>
<name>A0A9P7Z8M1_9HELO</name>
<dbReference type="OrthoDB" id="4986826at2759"/>
<dbReference type="AlphaFoldDB" id="A0A9P7Z8M1"/>
<feature type="domain" description="MATH" evidence="1">
    <location>
        <begin position="97"/>
        <end position="137"/>
    </location>
</feature>
<evidence type="ECO:0000259" key="1">
    <source>
        <dbReference type="PROSITE" id="PS50144"/>
    </source>
</evidence>
<evidence type="ECO:0000313" key="2">
    <source>
        <dbReference type="EMBL" id="KAG9247375.1"/>
    </source>
</evidence>
<reference evidence="2" key="1">
    <citation type="journal article" date="2021" name="IMA Fungus">
        <title>Genomic characterization of three marine fungi, including Emericellopsis atlantica sp. nov. with signatures of a generalist lifestyle and marine biomass degradation.</title>
        <authorList>
            <person name="Hagestad O.C."/>
            <person name="Hou L."/>
            <person name="Andersen J.H."/>
            <person name="Hansen E.H."/>
            <person name="Altermark B."/>
            <person name="Li C."/>
            <person name="Kuhnert E."/>
            <person name="Cox R.J."/>
            <person name="Crous P.W."/>
            <person name="Spatafora J.W."/>
            <person name="Lail K."/>
            <person name="Amirebrahimi M."/>
            <person name="Lipzen A."/>
            <person name="Pangilinan J."/>
            <person name="Andreopoulos W."/>
            <person name="Hayes R.D."/>
            <person name="Ng V."/>
            <person name="Grigoriev I.V."/>
            <person name="Jackson S.A."/>
            <person name="Sutton T.D.S."/>
            <person name="Dobson A.D.W."/>
            <person name="Rama T."/>
        </authorList>
    </citation>
    <scope>NUCLEOTIDE SEQUENCE</scope>
    <source>
        <strain evidence="2">TRa3180A</strain>
    </source>
</reference>